<protein>
    <submittedName>
        <fullName evidence="1">Uncharacterized protein</fullName>
    </submittedName>
</protein>
<organism evidence="1 2">
    <name type="scientific">Bradyrhizobium barranii subsp. apii</name>
    <dbReference type="NCBI Taxonomy" id="2819348"/>
    <lineage>
        <taxon>Bacteria</taxon>
        <taxon>Pseudomonadati</taxon>
        <taxon>Pseudomonadota</taxon>
        <taxon>Alphaproteobacteria</taxon>
        <taxon>Hyphomicrobiales</taxon>
        <taxon>Nitrobacteraceae</taxon>
        <taxon>Bradyrhizobium</taxon>
        <taxon>Bradyrhizobium barranii</taxon>
    </lineage>
</organism>
<dbReference type="AlphaFoldDB" id="A0A8T5UWV7"/>
<reference evidence="1 2" key="1">
    <citation type="journal article" date="2017" name="Syst. Appl. Microbiol.">
        <title>Soybeans inoculated with root zone soils of Canadian native legumes harbour diverse and novel Bradyrhizobium spp. that possess agricultural potential.</title>
        <authorList>
            <person name="Bromfield E.S.P."/>
            <person name="Cloutier S."/>
            <person name="Tambong J.T."/>
            <person name="Tran Thi T.V."/>
        </authorList>
    </citation>
    <scope>NUCLEOTIDE SEQUENCE [LARGE SCALE GENOMIC DNA]</scope>
    <source>
        <strain evidence="1 2">1S5</strain>
    </source>
</reference>
<evidence type="ECO:0000313" key="2">
    <source>
        <dbReference type="Proteomes" id="UP000551709"/>
    </source>
</evidence>
<dbReference type="Gene3D" id="3.40.50.11710">
    <property type="entry name" value="Cyclodipeptide synthase"/>
    <property type="match status" value="1"/>
</dbReference>
<dbReference type="RefSeq" id="WP_166068742.1">
    <property type="nucleotide sequence ID" value="NZ_CP096255.1"/>
</dbReference>
<gene>
    <name evidence="1" type="ORF">HAP41_0000046260</name>
</gene>
<accession>A0A8T5UWV7</accession>
<evidence type="ECO:0000313" key="1">
    <source>
        <dbReference type="EMBL" id="UPT87451.1"/>
    </source>
</evidence>
<dbReference type="GO" id="GO:0016755">
    <property type="term" value="F:aminoacyltransferase activity"/>
    <property type="evidence" value="ECO:0007669"/>
    <property type="project" value="InterPro"/>
</dbReference>
<proteinExistence type="predicted"/>
<sequence>MSSEARYFIPVCLYPHTKYRTSAGIGALFDKYALRDHDHLIVVADRLLVLDRLMTGRYWTLSSAIKKAKNEARQILALIRRMSSKAGARGTIVCWDEIADATQYSDFARRLQDAILSDELLSQTIEAFVRQRVGRYGLGASPERERNYEREYLLSEVCMSVFCTEVLGFWNEIWERPPAADIPDPLKLLYDKRRELITQLTGHPAMRVLTFLFPDPPEQGKENFEERRPAG</sequence>
<dbReference type="InterPro" id="IPR038622">
    <property type="entry name" value="CDPS_sf"/>
</dbReference>
<dbReference type="EMBL" id="CP096255">
    <property type="protein sequence ID" value="UPT87451.1"/>
    <property type="molecule type" value="Genomic_DNA"/>
</dbReference>
<name>A0A8T5UWV7_9BRAD</name>
<dbReference type="Proteomes" id="UP000551709">
    <property type="component" value="Chromosome"/>
</dbReference>